<dbReference type="EMBL" id="AGNL01044191">
    <property type="protein sequence ID" value="EJK50101.1"/>
    <property type="molecule type" value="Genomic_DNA"/>
</dbReference>
<dbReference type="Proteomes" id="UP000266841">
    <property type="component" value="Unassembled WGS sequence"/>
</dbReference>
<feature type="repeat" description="ANK" evidence="1">
    <location>
        <begin position="309"/>
        <end position="343"/>
    </location>
</feature>
<evidence type="ECO:0000313" key="4">
    <source>
        <dbReference type="Proteomes" id="UP000266841"/>
    </source>
</evidence>
<protein>
    <submittedName>
        <fullName evidence="3">Uncharacterized protein</fullName>
    </submittedName>
</protein>
<accession>K0RMI2</accession>
<dbReference type="InterPro" id="IPR036770">
    <property type="entry name" value="Ankyrin_rpt-contain_sf"/>
</dbReference>
<evidence type="ECO:0000256" key="1">
    <source>
        <dbReference type="PROSITE-ProRule" id="PRU00023"/>
    </source>
</evidence>
<dbReference type="SUPFAM" id="SSF48403">
    <property type="entry name" value="Ankyrin repeat"/>
    <property type="match status" value="1"/>
</dbReference>
<name>K0RMI2_THAOC</name>
<dbReference type="Pfam" id="PF12796">
    <property type="entry name" value="Ank_2"/>
    <property type="match status" value="1"/>
</dbReference>
<dbReference type="InterPro" id="IPR002110">
    <property type="entry name" value="Ankyrin_rpt"/>
</dbReference>
<gene>
    <name evidence="3" type="ORF">THAOC_30965</name>
</gene>
<keyword evidence="1" id="KW-0040">ANK repeat</keyword>
<feature type="compositionally biased region" description="Low complexity" evidence="2">
    <location>
        <begin position="83"/>
        <end position="102"/>
    </location>
</feature>
<dbReference type="AlphaFoldDB" id="K0RMI2"/>
<feature type="compositionally biased region" description="Polar residues" evidence="2">
    <location>
        <begin position="36"/>
        <end position="58"/>
    </location>
</feature>
<dbReference type="eggNOG" id="ENOG502S48R">
    <property type="taxonomic scope" value="Eukaryota"/>
</dbReference>
<keyword evidence="4" id="KW-1185">Reference proteome</keyword>
<dbReference type="OrthoDB" id="204260at2759"/>
<feature type="region of interest" description="Disordered" evidence="2">
    <location>
        <begin position="77"/>
        <end position="114"/>
    </location>
</feature>
<proteinExistence type="predicted"/>
<organism evidence="3 4">
    <name type="scientific">Thalassiosira oceanica</name>
    <name type="common">Marine diatom</name>
    <dbReference type="NCBI Taxonomy" id="159749"/>
    <lineage>
        <taxon>Eukaryota</taxon>
        <taxon>Sar</taxon>
        <taxon>Stramenopiles</taxon>
        <taxon>Ochrophyta</taxon>
        <taxon>Bacillariophyta</taxon>
        <taxon>Coscinodiscophyceae</taxon>
        <taxon>Thalassiosirophycidae</taxon>
        <taxon>Thalassiosirales</taxon>
        <taxon>Thalassiosiraceae</taxon>
        <taxon>Thalassiosira</taxon>
    </lineage>
</organism>
<evidence type="ECO:0000313" key="3">
    <source>
        <dbReference type="EMBL" id="EJK50101.1"/>
    </source>
</evidence>
<evidence type="ECO:0000256" key="2">
    <source>
        <dbReference type="SAM" id="MobiDB-lite"/>
    </source>
</evidence>
<feature type="compositionally biased region" description="Low complexity" evidence="2">
    <location>
        <begin position="18"/>
        <end position="28"/>
    </location>
</feature>
<reference evidence="3 4" key="1">
    <citation type="journal article" date="2012" name="Genome Biol.">
        <title>Genome and low-iron response of an oceanic diatom adapted to chronic iron limitation.</title>
        <authorList>
            <person name="Lommer M."/>
            <person name="Specht M."/>
            <person name="Roy A.S."/>
            <person name="Kraemer L."/>
            <person name="Andreson R."/>
            <person name="Gutowska M.A."/>
            <person name="Wolf J."/>
            <person name="Bergner S.V."/>
            <person name="Schilhabel M.B."/>
            <person name="Klostermeier U.C."/>
            <person name="Beiko R.G."/>
            <person name="Rosenstiel P."/>
            <person name="Hippler M."/>
            <person name="Laroche J."/>
        </authorList>
    </citation>
    <scope>NUCLEOTIDE SEQUENCE [LARGE SCALE GENOMIC DNA]</scope>
    <source>
        <strain evidence="3 4">CCMP1005</strain>
    </source>
</reference>
<dbReference type="PROSITE" id="PS50088">
    <property type="entry name" value="ANK_REPEAT"/>
    <property type="match status" value="1"/>
</dbReference>
<feature type="region of interest" description="Disordered" evidence="2">
    <location>
        <begin position="1"/>
        <end position="58"/>
    </location>
</feature>
<dbReference type="SMART" id="SM00248">
    <property type="entry name" value="ANK"/>
    <property type="match status" value="2"/>
</dbReference>
<comment type="caution">
    <text evidence="3">The sequence shown here is derived from an EMBL/GenBank/DDBJ whole genome shotgun (WGS) entry which is preliminary data.</text>
</comment>
<dbReference type="Gene3D" id="1.25.40.20">
    <property type="entry name" value="Ankyrin repeat-containing domain"/>
    <property type="match status" value="1"/>
</dbReference>
<sequence>MESRMTTNRIDPIKGRSDSVGSSSSSSRSPDEAENDCTTSPQQSPRSRSAATFSSLRSGSSLIDNTLAQIFSLRRAQSTPDIPSCATPAMTSTTSSSPRSAALGYKKSPSDGSLKRAAKFSYAPKSKSQAPTTITIVSNRVQQGSMVTSATSSLHSLGSDSSSSSSLKSMTSGAFSAAPLVITTPNPLIQQAESDLDPYTFIEALTNHSSTALDGSTKCRRTSLEPLHSNEFENPTQEEIDAYSSDAIAAVRSCDVDSLRSIHESGRSLRCCNRFGESLLHVACRRSTPEIVEFLLHEARVCPRIRDDYGRTPLHDAVWRTRPEVDIVELLLNVEPRLTFVEDVRGHKPFQYARKEHWGRWREFLCEKRDLILTDY</sequence>